<gene>
    <name evidence="2" type="ORF">TVAG_271340</name>
</gene>
<keyword evidence="1" id="KW-0175">Coiled coil</keyword>
<evidence type="ECO:0000256" key="1">
    <source>
        <dbReference type="SAM" id="Coils"/>
    </source>
</evidence>
<sequence length="168" mass="19553">MARIALPTIFVFSQQDFFFGSCAASTSLYGSDINLKSVMTTSFFMKSTVYVHFLPQALEEQEKVIIEYLQATEKLEKLQDLREEFKSRLKQENLLQEYMLILYTLIDGSHLPSEYTATLDALKDLRDHQPIGKEAFEFTIEQAIFAKHNAKKRMLEALDMIKEYVEKF</sequence>
<reference evidence="2" key="1">
    <citation type="submission" date="2006-10" db="EMBL/GenBank/DDBJ databases">
        <authorList>
            <person name="Amadeo P."/>
            <person name="Zhao Q."/>
            <person name="Wortman J."/>
            <person name="Fraser-Liggett C."/>
            <person name="Carlton J."/>
        </authorList>
    </citation>
    <scope>NUCLEOTIDE SEQUENCE</scope>
    <source>
        <strain evidence="2">G3</strain>
    </source>
</reference>
<feature type="coiled-coil region" evidence="1">
    <location>
        <begin position="58"/>
        <end position="95"/>
    </location>
</feature>
<name>A2EAA3_TRIV3</name>
<reference evidence="2" key="2">
    <citation type="journal article" date="2007" name="Science">
        <title>Draft genome sequence of the sexually transmitted pathogen Trichomonas vaginalis.</title>
        <authorList>
            <person name="Carlton J.M."/>
            <person name="Hirt R.P."/>
            <person name="Silva J.C."/>
            <person name="Delcher A.L."/>
            <person name="Schatz M."/>
            <person name="Zhao Q."/>
            <person name="Wortman J.R."/>
            <person name="Bidwell S.L."/>
            <person name="Alsmark U.C.M."/>
            <person name="Besteiro S."/>
            <person name="Sicheritz-Ponten T."/>
            <person name="Noel C.J."/>
            <person name="Dacks J.B."/>
            <person name="Foster P.G."/>
            <person name="Simillion C."/>
            <person name="Van de Peer Y."/>
            <person name="Miranda-Saavedra D."/>
            <person name="Barton G.J."/>
            <person name="Westrop G.D."/>
            <person name="Mueller S."/>
            <person name="Dessi D."/>
            <person name="Fiori P.L."/>
            <person name="Ren Q."/>
            <person name="Paulsen I."/>
            <person name="Zhang H."/>
            <person name="Bastida-Corcuera F.D."/>
            <person name="Simoes-Barbosa A."/>
            <person name="Brown M.T."/>
            <person name="Hayes R.D."/>
            <person name="Mukherjee M."/>
            <person name="Okumura C.Y."/>
            <person name="Schneider R."/>
            <person name="Smith A.J."/>
            <person name="Vanacova S."/>
            <person name="Villalvazo M."/>
            <person name="Haas B.J."/>
            <person name="Pertea M."/>
            <person name="Feldblyum T.V."/>
            <person name="Utterback T.R."/>
            <person name="Shu C.L."/>
            <person name="Osoegawa K."/>
            <person name="de Jong P.J."/>
            <person name="Hrdy I."/>
            <person name="Horvathova L."/>
            <person name="Zubacova Z."/>
            <person name="Dolezal P."/>
            <person name="Malik S.B."/>
            <person name="Logsdon J.M. Jr."/>
            <person name="Henze K."/>
            <person name="Gupta A."/>
            <person name="Wang C.C."/>
            <person name="Dunne R.L."/>
            <person name="Upcroft J.A."/>
            <person name="Upcroft P."/>
            <person name="White O."/>
            <person name="Salzberg S.L."/>
            <person name="Tang P."/>
            <person name="Chiu C.-H."/>
            <person name="Lee Y.-S."/>
            <person name="Embley T.M."/>
            <person name="Coombs G.H."/>
            <person name="Mottram J.C."/>
            <person name="Tachezy J."/>
            <person name="Fraser-Liggett C.M."/>
            <person name="Johnson P.J."/>
        </authorList>
    </citation>
    <scope>NUCLEOTIDE SEQUENCE [LARGE SCALE GENOMIC DNA]</scope>
    <source>
        <strain evidence="2">G3</strain>
    </source>
</reference>
<proteinExistence type="predicted"/>
<dbReference type="VEuPathDB" id="TrichDB:TVAGG3_0167540"/>
<evidence type="ECO:0000313" key="2">
    <source>
        <dbReference type="EMBL" id="EAY10443.1"/>
    </source>
</evidence>
<dbReference type="EMBL" id="DS113338">
    <property type="protein sequence ID" value="EAY10443.1"/>
    <property type="molecule type" value="Genomic_DNA"/>
</dbReference>
<accession>A2EAA3</accession>
<evidence type="ECO:0000313" key="3">
    <source>
        <dbReference type="Proteomes" id="UP000001542"/>
    </source>
</evidence>
<keyword evidence="3" id="KW-1185">Reference proteome</keyword>
<dbReference type="AlphaFoldDB" id="A2EAA3"/>
<dbReference type="InParanoid" id="A2EAA3"/>
<dbReference type="VEuPathDB" id="TrichDB:TVAG_271340"/>
<organism evidence="2 3">
    <name type="scientific">Trichomonas vaginalis (strain ATCC PRA-98 / G3)</name>
    <dbReference type="NCBI Taxonomy" id="412133"/>
    <lineage>
        <taxon>Eukaryota</taxon>
        <taxon>Metamonada</taxon>
        <taxon>Parabasalia</taxon>
        <taxon>Trichomonadida</taxon>
        <taxon>Trichomonadidae</taxon>
        <taxon>Trichomonas</taxon>
    </lineage>
</organism>
<protein>
    <submittedName>
        <fullName evidence="2">Uncharacterized protein</fullName>
    </submittedName>
</protein>
<dbReference type="SMR" id="A2EAA3"/>
<dbReference type="Proteomes" id="UP000001542">
    <property type="component" value="Unassembled WGS sequence"/>
</dbReference>